<proteinExistence type="predicted"/>
<protein>
    <submittedName>
        <fullName evidence="2">10623_t:CDS:1</fullName>
    </submittedName>
</protein>
<evidence type="ECO:0000256" key="1">
    <source>
        <dbReference type="SAM" id="MobiDB-lite"/>
    </source>
</evidence>
<sequence>MDILKFLPIIIYASNNALEMEKLNMSCYIVLKTVKNLHDKIRDWGNSLTKYQAPNSSLKSISSMKQRLKKPKLQRVYSKVP</sequence>
<feature type="region of interest" description="Disordered" evidence="1">
    <location>
        <begin position="60"/>
        <end position="81"/>
    </location>
</feature>
<comment type="caution">
    <text evidence="2">The sequence shown here is derived from an EMBL/GenBank/DDBJ whole genome shotgun (WGS) entry which is preliminary data.</text>
</comment>
<keyword evidence="3" id="KW-1185">Reference proteome</keyword>
<dbReference type="EMBL" id="CAJVPK010000204">
    <property type="protein sequence ID" value="CAG8473700.1"/>
    <property type="molecule type" value="Genomic_DNA"/>
</dbReference>
<feature type="non-terminal residue" evidence="2">
    <location>
        <position position="81"/>
    </location>
</feature>
<dbReference type="Proteomes" id="UP000789706">
    <property type="component" value="Unassembled WGS sequence"/>
</dbReference>
<gene>
    <name evidence="2" type="ORF">DEBURN_LOCUS3282</name>
</gene>
<name>A0A9N8W1D8_9GLOM</name>
<accession>A0A9N8W1D8</accession>
<reference evidence="2" key="1">
    <citation type="submission" date="2021-06" db="EMBL/GenBank/DDBJ databases">
        <authorList>
            <person name="Kallberg Y."/>
            <person name="Tangrot J."/>
            <person name="Rosling A."/>
        </authorList>
    </citation>
    <scope>NUCLEOTIDE SEQUENCE</scope>
    <source>
        <strain evidence="2">AZ414A</strain>
    </source>
</reference>
<evidence type="ECO:0000313" key="3">
    <source>
        <dbReference type="Proteomes" id="UP000789706"/>
    </source>
</evidence>
<evidence type="ECO:0000313" key="2">
    <source>
        <dbReference type="EMBL" id="CAG8473700.1"/>
    </source>
</evidence>
<organism evidence="2 3">
    <name type="scientific">Diversispora eburnea</name>
    <dbReference type="NCBI Taxonomy" id="1213867"/>
    <lineage>
        <taxon>Eukaryota</taxon>
        <taxon>Fungi</taxon>
        <taxon>Fungi incertae sedis</taxon>
        <taxon>Mucoromycota</taxon>
        <taxon>Glomeromycotina</taxon>
        <taxon>Glomeromycetes</taxon>
        <taxon>Diversisporales</taxon>
        <taxon>Diversisporaceae</taxon>
        <taxon>Diversispora</taxon>
    </lineage>
</organism>
<dbReference type="AlphaFoldDB" id="A0A9N8W1D8"/>